<evidence type="ECO:0000256" key="1">
    <source>
        <dbReference type="ARBA" id="ARBA00004948"/>
    </source>
</evidence>
<dbReference type="CDD" id="cd00564">
    <property type="entry name" value="TMP_TenI"/>
    <property type="match status" value="1"/>
</dbReference>
<dbReference type="Gene3D" id="3.20.20.70">
    <property type="entry name" value="Aldolase class I"/>
    <property type="match status" value="1"/>
</dbReference>
<comment type="pathway">
    <text evidence="1">Cofactor biosynthesis; thiamine diphosphate biosynthesis.</text>
</comment>
<evidence type="ECO:0000259" key="3">
    <source>
        <dbReference type="Pfam" id="PF02581"/>
    </source>
</evidence>
<accession>A0A6N7J2N2</accession>
<dbReference type="Pfam" id="PF02581">
    <property type="entry name" value="TMP-TENI"/>
    <property type="match status" value="1"/>
</dbReference>
<comment type="caution">
    <text evidence="4">The sequence shown here is derived from an EMBL/GenBank/DDBJ whole genome shotgun (WGS) entry which is preliminary data.</text>
</comment>
<proteinExistence type="predicted"/>
<keyword evidence="2" id="KW-0784">Thiamine biosynthesis</keyword>
<dbReference type="GO" id="GO:0005737">
    <property type="term" value="C:cytoplasm"/>
    <property type="evidence" value="ECO:0007669"/>
    <property type="project" value="TreeGrafter"/>
</dbReference>
<keyword evidence="5" id="KW-1185">Reference proteome</keyword>
<sequence>MKVLCITDHELLPIMNIPDIAYREWKKPFLRAIRAMAAERPEAVVIREKLLTGIDYSDLFQSIEKQEKPLGTKLIWHDHFEALKLYLKYHQKREWPDGICFSYKEAGGLSITDLRSIELPFGFTVHNVNELLDAKKNKATFILASNIFPTSCKPGAEPKGPGFLRDVCREFDGEVYALGGIDPSNAMSCIEAGADGVAVRSLCMAKNLKPFHELINM</sequence>
<evidence type="ECO:0000313" key="4">
    <source>
        <dbReference type="EMBL" id="MQN02333.1"/>
    </source>
</evidence>
<dbReference type="GO" id="GO:0004789">
    <property type="term" value="F:thiamine-phosphate diphosphorylase activity"/>
    <property type="evidence" value="ECO:0007669"/>
    <property type="project" value="TreeGrafter"/>
</dbReference>
<protein>
    <submittedName>
        <fullName evidence="4">Thiamine phosphate synthase</fullName>
    </submittedName>
</protein>
<dbReference type="AlphaFoldDB" id="A0A6N7J2N2"/>
<reference evidence="4" key="1">
    <citation type="journal article" date="2020" name="Appl. Environ. Microbiol.">
        <title>Medium-Chain Fatty Acid Synthesis by 'Candidatus Weimeria bifida' gen. nov., sp. nov., and 'Candidatus Pseudoramibacter fermentans' sp. nov.</title>
        <authorList>
            <person name="Scarborough M.J."/>
            <person name="Myers K.S."/>
            <person name="Donohue T.J."/>
            <person name="Noguera D.R."/>
        </authorList>
    </citation>
    <scope>NUCLEOTIDE SEQUENCE</scope>
    <source>
        <strain evidence="4">LCO1.1</strain>
    </source>
</reference>
<dbReference type="InterPro" id="IPR036206">
    <property type="entry name" value="ThiamineP_synth_sf"/>
</dbReference>
<name>A0A6N7J2N2_9FIRM</name>
<dbReference type="PANTHER" id="PTHR20857:SF15">
    <property type="entry name" value="THIAMINE-PHOSPHATE SYNTHASE"/>
    <property type="match status" value="1"/>
</dbReference>
<organism evidence="4 5">
    <name type="scientific">Candidatus Weimeria bifida</name>
    <dbReference type="NCBI Taxonomy" id="2599074"/>
    <lineage>
        <taxon>Bacteria</taxon>
        <taxon>Bacillati</taxon>
        <taxon>Bacillota</taxon>
        <taxon>Clostridia</taxon>
        <taxon>Lachnospirales</taxon>
        <taxon>Lachnospiraceae</taxon>
        <taxon>Candidatus Weimeria</taxon>
    </lineage>
</organism>
<dbReference type="PANTHER" id="PTHR20857">
    <property type="entry name" value="THIAMINE-PHOSPHATE PYROPHOSPHORYLASE"/>
    <property type="match status" value="1"/>
</dbReference>
<dbReference type="EMBL" id="VOGC01000009">
    <property type="protein sequence ID" value="MQN02333.1"/>
    <property type="molecule type" value="Genomic_DNA"/>
</dbReference>
<dbReference type="InterPro" id="IPR022998">
    <property type="entry name" value="ThiamineP_synth_TenI"/>
</dbReference>
<evidence type="ECO:0000256" key="2">
    <source>
        <dbReference type="ARBA" id="ARBA00022977"/>
    </source>
</evidence>
<dbReference type="GO" id="GO:0009228">
    <property type="term" value="P:thiamine biosynthetic process"/>
    <property type="evidence" value="ECO:0007669"/>
    <property type="project" value="UniProtKB-KW"/>
</dbReference>
<feature type="domain" description="Thiamine phosphate synthase/TenI" evidence="3">
    <location>
        <begin position="26"/>
        <end position="201"/>
    </location>
</feature>
<gene>
    <name evidence="4" type="ORF">FRC54_10705</name>
</gene>
<dbReference type="SUPFAM" id="SSF51391">
    <property type="entry name" value="Thiamin phosphate synthase"/>
    <property type="match status" value="1"/>
</dbReference>
<dbReference type="Proteomes" id="UP000460257">
    <property type="component" value="Unassembled WGS sequence"/>
</dbReference>
<evidence type="ECO:0000313" key="5">
    <source>
        <dbReference type="Proteomes" id="UP000460257"/>
    </source>
</evidence>
<dbReference type="InterPro" id="IPR013785">
    <property type="entry name" value="Aldolase_TIM"/>
</dbReference>